<dbReference type="GO" id="GO:0042802">
    <property type="term" value="F:identical protein binding"/>
    <property type="evidence" value="ECO:0007669"/>
    <property type="project" value="TreeGrafter"/>
</dbReference>
<evidence type="ECO:0000256" key="2">
    <source>
        <dbReference type="ARBA" id="ARBA00022576"/>
    </source>
</evidence>
<evidence type="ECO:0000313" key="7">
    <source>
        <dbReference type="Proteomes" id="UP000318017"/>
    </source>
</evidence>
<proteinExistence type="inferred from homology"/>
<dbReference type="KEGG" id="ahel:Q31a_49340"/>
<keyword evidence="7" id="KW-1185">Reference proteome</keyword>
<dbReference type="InterPro" id="IPR049704">
    <property type="entry name" value="Aminotrans_3_PPA_site"/>
</dbReference>
<dbReference type="GO" id="GO:0030170">
    <property type="term" value="F:pyridoxal phosphate binding"/>
    <property type="evidence" value="ECO:0007669"/>
    <property type="project" value="InterPro"/>
</dbReference>
<dbReference type="PANTHER" id="PTHR11986">
    <property type="entry name" value="AMINOTRANSFERASE CLASS III"/>
    <property type="match status" value="1"/>
</dbReference>
<keyword evidence="2 6" id="KW-0032">Aminotransferase</keyword>
<dbReference type="PROSITE" id="PS00600">
    <property type="entry name" value="AA_TRANSFER_CLASS_3"/>
    <property type="match status" value="1"/>
</dbReference>
<comment type="similarity">
    <text evidence="5">Belongs to the class-III pyridoxal-phosphate-dependent aminotransferase family.</text>
</comment>
<dbReference type="PANTHER" id="PTHR11986:SF79">
    <property type="entry name" value="ACETYLORNITHINE AMINOTRANSFERASE, MITOCHONDRIAL"/>
    <property type="match status" value="1"/>
</dbReference>
<dbReference type="Gene3D" id="3.40.640.10">
    <property type="entry name" value="Type I PLP-dependent aspartate aminotransferase-like (Major domain)"/>
    <property type="match status" value="1"/>
</dbReference>
<evidence type="ECO:0000256" key="3">
    <source>
        <dbReference type="ARBA" id="ARBA00022679"/>
    </source>
</evidence>
<dbReference type="RefSeq" id="WP_145082765.1">
    <property type="nucleotide sequence ID" value="NZ_CP036298.1"/>
</dbReference>
<accession>A0A518GDD0</accession>
<sequence>MHSADWQARASNCLTASAARWHDPKYGIVFTHGRSATLWDVDGRDYIDLTCGYSVSNFGHAFPPISDVVARQAGQLSHLTGELHPQKIQLAEQLLQHLWNIAARPPGVENAPTPSALHAGRADAGKVVFNSTGARAVETAWKAAVAFRPGKLVALELGFHGRSIATSPLSQLGQSTPTDPQLAPEAYCVWPTTESLYCEQCPLGKVHPACQLACTSDLFEEIEQQASTVSAILVEPAWGARGYIFPPQEFFLRLRQITRRHGIVLIADEIQTGLGRCGDWLLSHAQGWQADLTLVGKSLGGGVVPISAVVGSAAILESIPQNTESETFAASPFACNVALETLRQLASGHWFKQAQKLGAELREMVGQIVKTTGIPCRIDGQGAVCTIEFASQERPIELAQRRTLDVMKRCVALGLLVHYTGPRKTRIVLLPPFTILPEELEATRRRLQQVFTQSASSA</sequence>
<comment type="cofactor">
    <cofactor evidence="1">
        <name>pyridoxal 5'-phosphate</name>
        <dbReference type="ChEBI" id="CHEBI:597326"/>
    </cofactor>
</comment>
<name>A0A518GDD0_9BACT</name>
<dbReference type="CDD" id="cd00610">
    <property type="entry name" value="OAT_like"/>
    <property type="match status" value="1"/>
</dbReference>
<dbReference type="AlphaFoldDB" id="A0A518GDD0"/>
<dbReference type="Gene3D" id="3.90.1150.10">
    <property type="entry name" value="Aspartate Aminotransferase, domain 1"/>
    <property type="match status" value="1"/>
</dbReference>
<dbReference type="EMBL" id="CP036298">
    <property type="protein sequence ID" value="QDV26560.1"/>
    <property type="molecule type" value="Genomic_DNA"/>
</dbReference>
<organism evidence="6 7">
    <name type="scientific">Aureliella helgolandensis</name>
    <dbReference type="NCBI Taxonomy" id="2527968"/>
    <lineage>
        <taxon>Bacteria</taxon>
        <taxon>Pseudomonadati</taxon>
        <taxon>Planctomycetota</taxon>
        <taxon>Planctomycetia</taxon>
        <taxon>Pirellulales</taxon>
        <taxon>Pirellulaceae</taxon>
        <taxon>Aureliella</taxon>
    </lineage>
</organism>
<dbReference type="EC" id="2.6.1.48" evidence="6"/>
<dbReference type="InterPro" id="IPR015424">
    <property type="entry name" value="PyrdxlP-dep_Trfase"/>
</dbReference>
<reference evidence="6 7" key="1">
    <citation type="submission" date="2019-02" db="EMBL/GenBank/DDBJ databases">
        <title>Deep-cultivation of Planctomycetes and their phenomic and genomic characterization uncovers novel biology.</title>
        <authorList>
            <person name="Wiegand S."/>
            <person name="Jogler M."/>
            <person name="Boedeker C."/>
            <person name="Pinto D."/>
            <person name="Vollmers J."/>
            <person name="Rivas-Marin E."/>
            <person name="Kohn T."/>
            <person name="Peeters S.H."/>
            <person name="Heuer A."/>
            <person name="Rast P."/>
            <person name="Oberbeckmann S."/>
            <person name="Bunk B."/>
            <person name="Jeske O."/>
            <person name="Meyerdierks A."/>
            <person name="Storesund J.E."/>
            <person name="Kallscheuer N."/>
            <person name="Luecker S."/>
            <person name="Lage O.M."/>
            <person name="Pohl T."/>
            <person name="Merkel B.J."/>
            <person name="Hornburger P."/>
            <person name="Mueller R.-W."/>
            <person name="Bruemmer F."/>
            <person name="Labrenz M."/>
            <person name="Spormann A.M."/>
            <person name="Op den Camp H."/>
            <person name="Overmann J."/>
            <person name="Amann R."/>
            <person name="Jetten M.S.M."/>
            <person name="Mascher T."/>
            <person name="Medema M.H."/>
            <person name="Devos D.P."/>
            <person name="Kaster A.-K."/>
            <person name="Ovreas L."/>
            <person name="Rohde M."/>
            <person name="Galperin M.Y."/>
            <person name="Jogler C."/>
        </authorList>
    </citation>
    <scope>NUCLEOTIDE SEQUENCE [LARGE SCALE GENOMIC DNA]</scope>
    <source>
        <strain evidence="6 7">Q31a</strain>
    </source>
</reference>
<dbReference type="Proteomes" id="UP000318017">
    <property type="component" value="Chromosome"/>
</dbReference>
<evidence type="ECO:0000256" key="1">
    <source>
        <dbReference type="ARBA" id="ARBA00001933"/>
    </source>
</evidence>
<dbReference type="InterPro" id="IPR050103">
    <property type="entry name" value="Class-III_PLP-dep_AT"/>
</dbReference>
<dbReference type="OrthoDB" id="9816013at2"/>
<gene>
    <name evidence="6" type="primary">davT</name>
    <name evidence="6" type="ORF">Q31a_49340</name>
</gene>
<dbReference type="InterPro" id="IPR015422">
    <property type="entry name" value="PyrdxlP-dep_Trfase_small"/>
</dbReference>
<protein>
    <submittedName>
        <fullName evidence="6">5-aminovalerate aminotransferase DavT</fullName>
        <ecNumber evidence="6">2.6.1.48</ecNumber>
    </submittedName>
</protein>
<keyword evidence="3 6" id="KW-0808">Transferase</keyword>
<evidence type="ECO:0000256" key="4">
    <source>
        <dbReference type="ARBA" id="ARBA00022898"/>
    </source>
</evidence>
<dbReference type="GO" id="GO:0047589">
    <property type="term" value="F:5-aminovalerate transaminase activity"/>
    <property type="evidence" value="ECO:0007669"/>
    <property type="project" value="UniProtKB-EC"/>
</dbReference>
<dbReference type="InterPro" id="IPR005814">
    <property type="entry name" value="Aminotrans_3"/>
</dbReference>
<evidence type="ECO:0000256" key="5">
    <source>
        <dbReference type="RuleBase" id="RU003560"/>
    </source>
</evidence>
<dbReference type="SUPFAM" id="SSF53383">
    <property type="entry name" value="PLP-dependent transferases"/>
    <property type="match status" value="1"/>
</dbReference>
<dbReference type="Pfam" id="PF00202">
    <property type="entry name" value="Aminotran_3"/>
    <property type="match status" value="1"/>
</dbReference>
<evidence type="ECO:0000313" key="6">
    <source>
        <dbReference type="EMBL" id="QDV26560.1"/>
    </source>
</evidence>
<keyword evidence="4 5" id="KW-0663">Pyridoxal phosphate</keyword>
<dbReference type="InterPro" id="IPR015421">
    <property type="entry name" value="PyrdxlP-dep_Trfase_major"/>
</dbReference>